<evidence type="ECO:0000313" key="8">
    <source>
        <dbReference type="Proteomes" id="UP000290876"/>
    </source>
</evidence>
<dbReference type="InterPro" id="IPR036390">
    <property type="entry name" value="WH_DNA-bd_sf"/>
</dbReference>
<dbReference type="InterPro" id="IPR029016">
    <property type="entry name" value="GAF-like_dom_sf"/>
</dbReference>
<dbReference type="Pfam" id="PF01628">
    <property type="entry name" value="HrcA"/>
    <property type="match status" value="1"/>
</dbReference>
<keyword evidence="4 5" id="KW-0804">Transcription</keyword>
<keyword evidence="8" id="KW-1185">Reference proteome</keyword>
<comment type="similarity">
    <text evidence="5">Belongs to the HrcA family.</text>
</comment>
<dbReference type="Gene3D" id="3.30.450.40">
    <property type="match status" value="1"/>
</dbReference>
<dbReference type="AlphaFoldDB" id="A0A449BA51"/>
<evidence type="ECO:0000256" key="4">
    <source>
        <dbReference type="ARBA" id="ARBA00023163"/>
    </source>
</evidence>
<organism evidence="7 8">
    <name type="scientific">Mycoplasmopsis columbinasalis</name>
    <dbReference type="NCBI Taxonomy" id="114880"/>
    <lineage>
        <taxon>Bacteria</taxon>
        <taxon>Bacillati</taxon>
        <taxon>Mycoplasmatota</taxon>
        <taxon>Mycoplasmoidales</taxon>
        <taxon>Metamycoplasmataceae</taxon>
        <taxon>Mycoplasmopsis</taxon>
    </lineage>
</organism>
<dbReference type="PANTHER" id="PTHR34824:SF1">
    <property type="entry name" value="HEAT-INDUCIBLE TRANSCRIPTION REPRESSOR HRCA"/>
    <property type="match status" value="1"/>
</dbReference>
<dbReference type="SUPFAM" id="SSF46785">
    <property type="entry name" value="Winged helix' DNA-binding domain"/>
    <property type="match status" value="1"/>
</dbReference>
<feature type="domain" description="Heat-inducible transcription repressor HrcA C-terminal" evidence="6">
    <location>
        <begin position="110"/>
        <end position="317"/>
    </location>
</feature>
<dbReference type="GO" id="GO:0003677">
    <property type="term" value="F:DNA binding"/>
    <property type="evidence" value="ECO:0007669"/>
    <property type="project" value="InterPro"/>
</dbReference>
<sequence>MKNINKELKKDRKEILKYIIETYVETSYPISSEHLVTKYNLKMSSAKVRYIMNELEQLGLLKKTHVSSGRVPSSKGYSFYAKFIATHDTDTLKNEMKDIFYKRWNNIDITLDEAAKQISDIAGVTLITSISNDEESLKHIQLVPLDDNKATIILVTSYGQVFSKTITLEKELINSEDLKVAVRVFKERLVGVPIIHLAENAYGLMPLLSKGIKNYETILQNFIQNVFNFEMVEENKVYGEDKIILASKIKREDIITILKLIKNNSIWSMIEKEFEDEDETIKIAIHNNNSAFISKKINSKKIKEISVVGASNMDYNKSFAAIQALEDLIKEQKDQ</sequence>
<reference evidence="7 8" key="1">
    <citation type="submission" date="2019-01" db="EMBL/GenBank/DDBJ databases">
        <authorList>
            <consortium name="Pathogen Informatics"/>
        </authorList>
    </citation>
    <scope>NUCLEOTIDE SEQUENCE [LARGE SCALE GENOMIC DNA]</scope>
    <source>
        <strain evidence="7 8">NCTC10184</strain>
    </source>
</reference>
<dbReference type="InterPro" id="IPR023120">
    <property type="entry name" value="WHTH_transcript_rep_HrcA_IDD"/>
</dbReference>
<dbReference type="KEGG" id="mcob:NCTC10184_00274"/>
<proteinExistence type="inferred from homology"/>
<dbReference type="RefSeq" id="WP_129622905.1">
    <property type="nucleotide sequence ID" value="NZ_LR215043.1"/>
</dbReference>
<dbReference type="HAMAP" id="MF_00081">
    <property type="entry name" value="HrcA"/>
    <property type="match status" value="1"/>
</dbReference>
<dbReference type="PIRSF" id="PIRSF005485">
    <property type="entry name" value="HrcA"/>
    <property type="match status" value="1"/>
</dbReference>
<protein>
    <recommendedName>
        <fullName evidence="5">Heat-inducible transcription repressor HrcA</fullName>
    </recommendedName>
</protein>
<evidence type="ECO:0000259" key="6">
    <source>
        <dbReference type="Pfam" id="PF01628"/>
    </source>
</evidence>
<dbReference type="Gene3D" id="1.10.10.10">
    <property type="entry name" value="Winged helix-like DNA-binding domain superfamily/Winged helix DNA-binding domain"/>
    <property type="match status" value="1"/>
</dbReference>
<dbReference type="InterPro" id="IPR036388">
    <property type="entry name" value="WH-like_DNA-bd_sf"/>
</dbReference>
<keyword evidence="3 5" id="KW-0346">Stress response</keyword>
<evidence type="ECO:0000256" key="1">
    <source>
        <dbReference type="ARBA" id="ARBA00022491"/>
    </source>
</evidence>
<gene>
    <name evidence="5 7" type="primary">hrcA</name>
    <name evidence="7" type="ORF">NCTC10184_00274</name>
</gene>
<accession>A0A449BA51</accession>
<evidence type="ECO:0000256" key="3">
    <source>
        <dbReference type="ARBA" id="ARBA00023016"/>
    </source>
</evidence>
<dbReference type="GO" id="GO:0045892">
    <property type="term" value="P:negative regulation of DNA-templated transcription"/>
    <property type="evidence" value="ECO:0007669"/>
    <property type="project" value="UniProtKB-UniRule"/>
</dbReference>
<dbReference type="PANTHER" id="PTHR34824">
    <property type="entry name" value="HEAT-INDUCIBLE TRANSCRIPTION REPRESSOR HRCA"/>
    <property type="match status" value="1"/>
</dbReference>
<dbReference type="Gene3D" id="3.30.390.60">
    <property type="entry name" value="Heat-inducible transcription repressor hrca homolog, domain 3"/>
    <property type="match status" value="1"/>
</dbReference>
<evidence type="ECO:0000256" key="2">
    <source>
        <dbReference type="ARBA" id="ARBA00023015"/>
    </source>
</evidence>
<dbReference type="EMBL" id="LR215043">
    <property type="protein sequence ID" value="VEU78054.1"/>
    <property type="molecule type" value="Genomic_DNA"/>
</dbReference>
<dbReference type="InterPro" id="IPR002571">
    <property type="entry name" value="HrcA"/>
</dbReference>
<evidence type="ECO:0000256" key="5">
    <source>
        <dbReference type="HAMAP-Rule" id="MF_00081"/>
    </source>
</evidence>
<dbReference type="NCBIfam" id="TIGR00331">
    <property type="entry name" value="hrcA"/>
    <property type="match status" value="1"/>
</dbReference>
<dbReference type="SUPFAM" id="SSF55781">
    <property type="entry name" value="GAF domain-like"/>
    <property type="match status" value="1"/>
</dbReference>
<name>A0A449BA51_9BACT</name>
<dbReference type="Proteomes" id="UP000290876">
    <property type="component" value="Chromosome"/>
</dbReference>
<dbReference type="OrthoDB" id="9783139at2"/>
<keyword evidence="1 5" id="KW-0678">Repressor</keyword>
<comment type="function">
    <text evidence="5">Negative regulator of class I heat shock genes (grpE-dnaK-dnaJ and groELS operons). Prevents heat-shock induction of these operons.</text>
</comment>
<dbReference type="InterPro" id="IPR021153">
    <property type="entry name" value="HrcA_C"/>
</dbReference>
<keyword evidence="2 5" id="KW-0805">Transcription regulation</keyword>
<evidence type="ECO:0000313" key="7">
    <source>
        <dbReference type="EMBL" id="VEU78054.1"/>
    </source>
</evidence>